<protein>
    <recommendedName>
        <fullName evidence="3">Sulfotransferase domain-containing protein</fullName>
    </recommendedName>
</protein>
<dbReference type="SUPFAM" id="SSF52540">
    <property type="entry name" value="P-loop containing nucleoside triphosphate hydrolases"/>
    <property type="match status" value="1"/>
</dbReference>
<dbReference type="Gene3D" id="3.40.50.300">
    <property type="entry name" value="P-loop containing nucleotide triphosphate hydrolases"/>
    <property type="match status" value="1"/>
</dbReference>
<dbReference type="InterPro" id="IPR027417">
    <property type="entry name" value="P-loop_NTPase"/>
</dbReference>
<dbReference type="AlphaFoldDB" id="A0A7S2H7V9"/>
<gene>
    <name evidence="2" type="ORF">DSPE1174_LOCUS30242</name>
</gene>
<evidence type="ECO:0008006" key="3">
    <source>
        <dbReference type="Google" id="ProtNLM"/>
    </source>
</evidence>
<keyword evidence="1" id="KW-0812">Transmembrane</keyword>
<organism evidence="2">
    <name type="scientific">Octactis speculum</name>
    <dbReference type="NCBI Taxonomy" id="3111310"/>
    <lineage>
        <taxon>Eukaryota</taxon>
        <taxon>Sar</taxon>
        <taxon>Stramenopiles</taxon>
        <taxon>Ochrophyta</taxon>
        <taxon>Dictyochophyceae</taxon>
        <taxon>Dictyochales</taxon>
        <taxon>Dictyochaceae</taxon>
        <taxon>Octactis</taxon>
    </lineage>
</organism>
<accession>A0A7S2H7V9</accession>
<dbReference type="EMBL" id="HBGS01057985">
    <property type="protein sequence ID" value="CAD9482937.1"/>
    <property type="molecule type" value="Transcribed_RNA"/>
</dbReference>
<proteinExistence type="predicted"/>
<evidence type="ECO:0000313" key="2">
    <source>
        <dbReference type="EMBL" id="CAD9482937.1"/>
    </source>
</evidence>
<feature type="transmembrane region" description="Helical" evidence="1">
    <location>
        <begin position="12"/>
        <end position="30"/>
    </location>
</feature>
<reference evidence="2" key="1">
    <citation type="submission" date="2021-01" db="EMBL/GenBank/DDBJ databases">
        <authorList>
            <person name="Corre E."/>
            <person name="Pelletier E."/>
            <person name="Niang G."/>
            <person name="Scheremetjew M."/>
            <person name="Finn R."/>
            <person name="Kale V."/>
            <person name="Holt S."/>
            <person name="Cochrane G."/>
            <person name="Meng A."/>
            <person name="Brown T."/>
            <person name="Cohen L."/>
        </authorList>
    </citation>
    <scope>NUCLEOTIDE SEQUENCE</scope>
    <source>
        <strain evidence="2">CCMP1381</strain>
    </source>
</reference>
<keyword evidence="1" id="KW-0472">Membrane</keyword>
<sequence>MKRGEKKKGANGICILCGICAVITFINIRFHSNHTPSVTMDHETVLDTANDAIQIQENPVRLQIPHNISRPPPVVNIPPVPKNGVPSHWTPVSVGSGSDPTINLCKLDYDSYWRNPNNLPMFKDLVGKSKCSGKNSKSAKLSVLKKEMEADPDGTLQPTGFVFHESRCGSTLVADMLGSQAHHLVFSESAPPSSIASRGPNAHRVLRDVMLLMCRSSYHTRCFFKFQSINAPRIKTYLAAFPDVPWTFVFREPVQVMMSHLKGSGSHAGAVCMRSRRSPTAKHKQIIAELGKGSSSVSAEEFCAVHLAYLSESAYEAFTSTSTGMLLNYEDLPSILPSKVVGDHFRVPLDAEGQTRMLNVAKIYSKGRKGSPKKGEFTGDSLKKENTASDAVKNAAAQFLYPSYRKLAAASVKAH</sequence>
<keyword evidence="1" id="KW-1133">Transmembrane helix</keyword>
<evidence type="ECO:0000256" key="1">
    <source>
        <dbReference type="SAM" id="Phobius"/>
    </source>
</evidence>
<name>A0A7S2H7V9_9STRA</name>